<reference evidence="1" key="1">
    <citation type="submission" date="2014-11" db="EMBL/GenBank/DDBJ databases">
        <authorList>
            <person name="Amaro Gonzalez C."/>
        </authorList>
    </citation>
    <scope>NUCLEOTIDE SEQUENCE</scope>
</reference>
<name>A0A0E9QR60_ANGAN</name>
<proteinExistence type="predicted"/>
<evidence type="ECO:0000313" key="1">
    <source>
        <dbReference type="EMBL" id="JAH19436.1"/>
    </source>
</evidence>
<accession>A0A0E9QR60</accession>
<dbReference type="EMBL" id="GBXM01089141">
    <property type="protein sequence ID" value="JAH19436.1"/>
    <property type="molecule type" value="Transcribed_RNA"/>
</dbReference>
<dbReference type="AlphaFoldDB" id="A0A0E9QR60"/>
<protein>
    <submittedName>
        <fullName evidence="1">Uncharacterized protein</fullName>
    </submittedName>
</protein>
<reference evidence="1" key="2">
    <citation type="journal article" date="2015" name="Fish Shellfish Immunol.">
        <title>Early steps in the European eel (Anguilla anguilla)-Vibrio vulnificus interaction in the gills: Role of the RtxA13 toxin.</title>
        <authorList>
            <person name="Callol A."/>
            <person name="Pajuelo D."/>
            <person name="Ebbesson L."/>
            <person name="Teles M."/>
            <person name="MacKenzie S."/>
            <person name="Amaro C."/>
        </authorList>
    </citation>
    <scope>NUCLEOTIDE SEQUENCE</scope>
</reference>
<sequence>MCGLGWRLVSSLAEAGFHRSVSSILFYFSPVLPNKGRTSPYTTAVNKQYRALRNAVQ</sequence>
<organism evidence="1">
    <name type="scientific">Anguilla anguilla</name>
    <name type="common">European freshwater eel</name>
    <name type="synonym">Muraena anguilla</name>
    <dbReference type="NCBI Taxonomy" id="7936"/>
    <lineage>
        <taxon>Eukaryota</taxon>
        <taxon>Metazoa</taxon>
        <taxon>Chordata</taxon>
        <taxon>Craniata</taxon>
        <taxon>Vertebrata</taxon>
        <taxon>Euteleostomi</taxon>
        <taxon>Actinopterygii</taxon>
        <taxon>Neopterygii</taxon>
        <taxon>Teleostei</taxon>
        <taxon>Anguilliformes</taxon>
        <taxon>Anguillidae</taxon>
        <taxon>Anguilla</taxon>
    </lineage>
</organism>